<dbReference type="Gene3D" id="3.30.565.10">
    <property type="entry name" value="Histidine kinase-like ATPase, C-terminal domain"/>
    <property type="match status" value="1"/>
</dbReference>
<dbReference type="Gene3D" id="3.40.50.2300">
    <property type="match status" value="1"/>
</dbReference>
<dbReference type="PROSITE" id="PS50109">
    <property type="entry name" value="HIS_KIN"/>
    <property type="match status" value="1"/>
</dbReference>
<dbReference type="InterPro" id="IPR015943">
    <property type="entry name" value="WD40/YVTN_repeat-like_dom_sf"/>
</dbReference>
<dbReference type="InterPro" id="IPR003594">
    <property type="entry name" value="HATPase_dom"/>
</dbReference>
<sequence length="1090" mass="120792">MRKRALWRISICWFWLNLVAGFSEAQLLVPRLLRQFDEKRGLSLTAPGMTQDAQGRLWLASTNGIVCFDGSGFRVFHDPVMKEGDYYYHLMASPDGRIWFKMSSGFSLSYIDTRQSRLVRVADTTRLVRAYLAKYGSHSFFADAQANLWIGLQQHGLLKVNPRTLAVEHLIDQGLDVRFITQDRRGVVYFTTAKQGLFAYNPQTGVLTNYRHNDKDTTSLSSDAAFGLQARPDGSILVGLINGADLFWPATGQFQHLGLNAQRTTNAQAPAYVSSFVLDATGNAYFTTGELTYRYTAQGVLQQLGFSSPTHVIRSLSVSASNRLWVSSDNTLNEYDLSQTEVFPSLLFLKLTINGTELRDNTSTTQNLVYDQRGHPTLTVGENVPFTMQFTVAAKLAPQTLRWRLNGYNPEWISSQDIQGEVAYQLPAGTYTFTVNQGARSGSWQPTVSTLTIVVVAPFWKTPAFLIFIGLMVVGLGYYFVRAYSRRRQLARQLARQQQEADSLRQLDELKTRFFSNVTHEFRTPLTIILNATEQLTAKIPTMDEMPEVALIQRHAHQLLRLITETLDIARLDAGKQEAHPQVGNPGWFIGQVVAQFAGLAAQRGIDLTYHTHPTTHAESGSDSSPNGRIPDEVLFRFEAETWEKIAYNLLANALKFTPTGGRVDVWGDITADQTFLLRVRDTGIGIPADQLERVFDRFHQVDARLTRAYSGTGIGLSLVRELTSWLGGQVWVESQPGQGSTFTVRLPLTAVDGEQAVLPMTPVDSVSEPIRQGTLEKGSLPNPLAVSRRDVPLMNGTGQPVLDESNPKPLILVVEDHDDLRSQVVGYLSGTYQVLSASTGLLGWEQALAQVPDVIVSDVMMPELDGYELLERLKTDERTSHIPVILLTARSAPESRMRGLHRGADDYLIKPFSLAELALRIGNGLRTRQQGQKRFLAVSTGAVSTGAVPTGAGVDTATVDVPPGAVSTGGASRGVLLPVKVGLDREEAFLDRLRQAILAQLTSDALDVDWLARQANMSRTQLNRKLSALTDLSPNRFIQRVRLERAAELLQEGTLSVAEVADQIGYNSPSHFTKVFQEHFGYPPARLKK</sequence>
<keyword evidence="4" id="KW-0805">Transcription regulation</keyword>
<dbReference type="InterPro" id="IPR003661">
    <property type="entry name" value="HisK_dim/P_dom"/>
</dbReference>
<dbReference type="CDD" id="cd16922">
    <property type="entry name" value="HATPase_EvgS-ArcB-TorS-like"/>
    <property type="match status" value="1"/>
</dbReference>
<dbReference type="Pfam" id="PF00512">
    <property type="entry name" value="HisKA"/>
    <property type="match status" value="1"/>
</dbReference>
<organism evidence="11 12">
    <name type="scientific">Spirosoma agri</name>
    <dbReference type="NCBI Taxonomy" id="1987381"/>
    <lineage>
        <taxon>Bacteria</taxon>
        <taxon>Pseudomonadati</taxon>
        <taxon>Bacteroidota</taxon>
        <taxon>Cytophagia</taxon>
        <taxon>Cytophagales</taxon>
        <taxon>Cytophagaceae</taxon>
        <taxon>Spirosoma</taxon>
    </lineage>
</organism>
<evidence type="ECO:0000313" key="11">
    <source>
        <dbReference type="EMBL" id="NEU66297.1"/>
    </source>
</evidence>
<dbReference type="PRINTS" id="PR00344">
    <property type="entry name" value="BCTRLSENSOR"/>
</dbReference>
<evidence type="ECO:0000256" key="3">
    <source>
        <dbReference type="ARBA" id="ARBA00022553"/>
    </source>
</evidence>
<dbReference type="SMART" id="SM00448">
    <property type="entry name" value="REC"/>
    <property type="match status" value="1"/>
</dbReference>
<dbReference type="InterPro" id="IPR001789">
    <property type="entry name" value="Sig_transdc_resp-reg_receiver"/>
</dbReference>
<dbReference type="Gene3D" id="2.130.10.10">
    <property type="entry name" value="YVTN repeat-like/Quinoprotein amine dehydrogenase"/>
    <property type="match status" value="1"/>
</dbReference>
<dbReference type="PANTHER" id="PTHR43547:SF2">
    <property type="entry name" value="HYBRID SIGNAL TRANSDUCTION HISTIDINE KINASE C"/>
    <property type="match status" value="1"/>
</dbReference>
<dbReference type="SUPFAM" id="SSF47384">
    <property type="entry name" value="Homodimeric domain of signal transducing histidine kinase"/>
    <property type="match status" value="1"/>
</dbReference>
<evidence type="ECO:0000259" key="8">
    <source>
        <dbReference type="PROSITE" id="PS01124"/>
    </source>
</evidence>
<dbReference type="AlphaFoldDB" id="A0A6M0IEM7"/>
<evidence type="ECO:0000256" key="1">
    <source>
        <dbReference type="ARBA" id="ARBA00000085"/>
    </source>
</evidence>
<keyword evidence="12" id="KW-1185">Reference proteome</keyword>
<dbReference type="InterPro" id="IPR018062">
    <property type="entry name" value="HTH_AraC-typ_CS"/>
</dbReference>
<dbReference type="InterPro" id="IPR011006">
    <property type="entry name" value="CheY-like_superfamily"/>
</dbReference>
<dbReference type="EC" id="2.7.13.3" evidence="2"/>
<keyword evidence="5" id="KW-0238">DNA-binding</keyword>
<dbReference type="SMART" id="SM00387">
    <property type="entry name" value="HATPase_c"/>
    <property type="match status" value="1"/>
</dbReference>
<dbReference type="RefSeq" id="WP_164035569.1">
    <property type="nucleotide sequence ID" value="NZ_JAAGNZ010000001.1"/>
</dbReference>
<dbReference type="PROSITE" id="PS00041">
    <property type="entry name" value="HTH_ARAC_FAMILY_1"/>
    <property type="match status" value="1"/>
</dbReference>
<evidence type="ECO:0000313" key="12">
    <source>
        <dbReference type="Proteomes" id="UP000477386"/>
    </source>
</evidence>
<dbReference type="InterPro" id="IPR005467">
    <property type="entry name" value="His_kinase_dom"/>
</dbReference>
<reference evidence="11 12" key="1">
    <citation type="submission" date="2020-02" db="EMBL/GenBank/DDBJ databases">
        <title>Draft genome sequence of two Spirosoma agri KCTC 52727 and Spirosoma terrae KCTC 52035.</title>
        <authorList>
            <person name="Rojas J."/>
            <person name="Ambika Manirajan B."/>
            <person name="Ratering S."/>
            <person name="Suarez C."/>
            <person name="Schnell S."/>
        </authorList>
    </citation>
    <scope>NUCLEOTIDE SEQUENCE [LARGE SCALE GENOMIC DNA]</scope>
    <source>
        <strain evidence="11 12">KCTC 52727</strain>
    </source>
</reference>
<accession>A0A6M0IEM7</accession>
<feature type="modified residue" description="4-aspartylphosphate" evidence="7">
    <location>
        <position position="859"/>
    </location>
</feature>
<dbReference type="GO" id="GO:0003700">
    <property type="term" value="F:DNA-binding transcription factor activity"/>
    <property type="evidence" value="ECO:0007669"/>
    <property type="project" value="InterPro"/>
</dbReference>
<dbReference type="SUPFAM" id="SSF63829">
    <property type="entry name" value="Calcium-dependent phosphotriesterase"/>
    <property type="match status" value="2"/>
</dbReference>
<dbReference type="SMART" id="SM00342">
    <property type="entry name" value="HTH_ARAC"/>
    <property type="match status" value="1"/>
</dbReference>
<dbReference type="Pfam" id="PF00072">
    <property type="entry name" value="Response_reg"/>
    <property type="match status" value="1"/>
</dbReference>
<dbReference type="InterPro" id="IPR009057">
    <property type="entry name" value="Homeodomain-like_sf"/>
</dbReference>
<dbReference type="InterPro" id="IPR004358">
    <property type="entry name" value="Sig_transdc_His_kin-like_C"/>
</dbReference>
<name>A0A6M0IEM7_9BACT</name>
<evidence type="ECO:0000259" key="9">
    <source>
        <dbReference type="PROSITE" id="PS50109"/>
    </source>
</evidence>
<feature type="domain" description="HTH araC/xylS-type" evidence="8">
    <location>
        <begin position="992"/>
        <end position="1090"/>
    </location>
</feature>
<evidence type="ECO:0000256" key="4">
    <source>
        <dbReference type="ARBA" id="ARBA00023015"/>
    </source>
</evidence>
<dbReference type="InterPro" id="IPR013783">
    <property type="entry name" value="Ig-like_fold"/>
</dbReference>
<keyword evidence="3 7" id="KW-0597">Phosphoprotein</keyword>
<protein>
    <recommendedName>
        <fullName evidence="2">histidine kinase</fullName>
        <ecNumber evidence="2">2.7.13.3</ecNumber>
    </recommendedName>
</protein>
<dbReference type="InterPro" id="IPR018060">
    <property type="entry name" value="HTH_AraC"/>
</dbReference>
<comment type="catalytic activity">
    <reaction evidence="1">
        <text>ATP + protein L-histidine = ADP + protein N-phospho-L-histidine.</text>
        <dbReference type="EC" id="2.7.13.3"/>
    </reaction>
</comment>
<evidence type="ECO:0000256" key="2">
    <source>
        <dbReference type="ARBA" id="ARBA00012438"/>
    </source>
</evidence>
<dbReference type="PANTHER" id="PTHR43547">
    <property type="entry name" value="TWO-COMPONENT HISTIDINE KINASE"/>
    <property type="match status" value="1"/>
</dbReference>
<dbReference type="EMBL" id="JAAGNZ010000001">
    <property type="protein sequence ID" value="NEU66297.1"/>
    <property type="molecule type" value="Genomic_DNA"/>
</dbReference>
<dbReference type="SUPFAM" id="SSF46689">
    <property type="entry name" value="Homeodomain-like"/>
    <property type="match status" value="1"/>
</dbReference>
<dbReference type="PROSITE" id="PS50110">
    <property type="entry name" value="RESPONSE_REGULATORY"/>
    <property type="match status" value="1"/>
</dbReference>
<feature type="domain" description="Response regulatory" evidence="10">
    <location>
        <begin position="811"/>
        <end position="926"/>
    </location>
</feature>
<dbReference type="Gene3D" id="2.60.40.10">
    <property type="entry name" value="Immunoglobulins"/>
    <property type="match status" value="1"/>
</dbReference>
<gene>
    <name evidence="11" type="ORF">GK091_05340</name>
</gene>
<dbReference type="CDD" id="cd00082">
    <property type="entry name" value="HisKA"/>
    <property type="match status" value="1"/>
</dbReference>
<proteinExistence type="predicted"/>
<dbReference type="GO" id="GO:0043565">
    <property type="term" value="F:sequence-specific DNA binding"/>
    <property type="evidence" value="ECO:0007669"/>
    <property type="project" value="InterPro"/>
</dbReference>
<dbReference type="GO" id="GO:0000155">
    <property type="term" value="F:phosphorelay sensor kinase activity"/>
    <property type="evidence" value="ECO:0007669"/>
    <property type="project" value="InterPro"/>
</dbReference>
<dbReference type="Gene3D" id="1.10.287.130">
    <property type="match status" value="1"/>
</dbReference>
<evidence type="ECO:0000256" key="5">
    <source>
        <dbReference type="ARBA" id="ARBA00023125"/>
    </source>
</evidence>
<dbReference type="Pfam" id="PF02518">
    <property type="entry name" value="HATPase_c"/>
    <property type="match status" value="1"/>
</dbReference>
<dbReference type="InterPro" id="IPR036890">
    <property type="entry name" value="HATPase_C_sf"/>
</dbReference>
<evidence type="ECO:0000256" key="7">
    <source>
        <dbReference type="PROSITE-ProRule" id="PRU00169"/>
    </source>
</evidence>
<dbReference type="PROSITE" id="PS01124">
    <property type="entry name" value="HTH_ARAC_FAMILY_2"/>
    <property type="match status" value="1"/>
</dbReference>
<dbReference type="Proteomes" id="UP000477386">
    <property type="component" value="Unassembled WGS sequence"/>
</dbReference>
<dbReference type="SUPFAM" id="SSF55874">
    <property type="entry name" value="ATPase domain of HSP90 chaperone/DNA topoisomerase II/histidine kinase"/>
    <property type="match status" value="1"/>
</dbReference>
<evidence type="ECO:0000259" key="10">
    <source>
        <dbReference type="PROSITE" id="PS50110"/>
    </source>
</evidence>
<dbReference type="Gene3D" id="1.10.10.60">
    <property type="entry name" value="Homeodomain-like"/>
    <property type="match status" value="1"/>
</dbReference>
<comment type="caution">
    <text evidence="11">The sequence shown here is derived from an EMBL/GenBank/DDBJ whole genome shotgun (WGS) entry which is preliminary data.</text>
</comment>
<feature type="domain" description="Histidine kinase" evidence="9">
    <location>
        <begin position="517"/>
        <end position="751"/>
    </location>
</feature>
<evidence type="ECO:0000256" key="6">
    <source>
        <dbReference type="ARBA" id="ARBA00023163"/>
    </source>
</evidence>
<dbReference type="Pfam" id="PF12833">
    <property type="entry name" value="HTH_18"/>
    <property type="match status" value="1"/>
</dbReference>
<dbReference type="InterPro" id="IPR036097">
    <property type="entry name" value="HisK_dim/P_sf"/>
</dbReference>
<dbReference type="SMART" id="SM00388">
    <property type="entry name" value="HisKA"/>
    <property type="match status" value="1"/>
</dbReference>
<keyword evidence="6" id="KW-0804">Transcription</keyword>
<dbReference type="SUPFAM" id="SSF52172">
    <property type="entry name" value="CheY-like"/>
    <property type="match status" value="1"/>
</dbReference>